<proteinExistence type="predicted"/>
<dbReference type="Proteomes" id="UP001217089">
    <property type="component" value="Unassembled WGS sequence"/>
</dbReference>
<comment type="caution">
    <text evidence="1">The sequence shown here is derived from an EMBL/GenBank/DDBJ whole genome shotgun (WGS) entry which is preliminary data.</text>
</comment>
<name>A0ABQ9E909_TEGGR</name>
<evidence type="ECO:0008006" key="3">
    <source>
        <dbReference type="Google" id="ProtNLM"/>
    </source>
</evidence>
<organism evidence="1 2">
    <name type="scientific">Tegillarca granosa</name>
    <name type="common">Malaysian cockle</name>
    <name type="synonym">Anadara granosa</name>
    <dbReference type="NCBI Taxonomy" id="220873"/>
    <lineage>
        <taxon>Eukaryota</taxon>
        <taxon>Metazoa</taxon>
        <taxon>Spiralia</taxon>
        <taxon>Lophotrochozoa</taxon>
        <taxon>Mollusca</taxon>
        <taxon>Bivalvia</taxon>
        <taxon>Autobranchia</taxon>
        <taxon>Pteriomorphia</taxon>
        <taxon>Arcoida</taxon>
        <taxon>Arcoidea</taxon>
        <taxon>Arcidae</taxon>
        <taxon>Tegillarca</taxon>
    </lineage>
</organism>
<dbReference type="EMBL" id="JARBDR010000919">
    <property type="protein sequence ID" value="KAJ8300042.1"/>
    <property type="molecule type" value="Genomic_DNA"/>
</dbReference>
<accession>A0ABQ9E909</accession>
<reference evidence="1 2" key="1">
    <citation type="submission" date="2022-12" db="EMBL/GenBank/DDBJ databases">
        <title>Chromosome-level genome of Tegillarca granosa.</title>
        <authorList>
            <person name="Kim J."/>
        </authorList>
    </citation>
    <scope>NUCLEOTIDE SEQUENCE [LARGE SCALE GENOMIC DNA]</scope>
    <source>
        <strain evidence="1">Teg-2019</strain>
        <tissue evidence="1">Adductor muscle</tissue>
    </source>
</reference>
<keyword evidence="2" id="KW-1185">Reference proteome</keyword>
<protein>
    <recommendedName>
        <fullName evidence="3">Secreted protein</fullName>
    </recommendedName>
</protein>
<evidence type="ECO:0000313" key="2">
    <source>
        <dbReference type="Proteomes" id="UP001217089"/>
    </source>
</evidence>
<gene>
    <name evidence="1" type="ORF">KUTeg_021561</name>
</gene>
<sequence>MDLKGVFHKTEMIRFVVGAALLVVVYCQIQPQAQPVIGTPRALLQTIAVRGNDNRGSGLFSSNRPFTNAYSTGHLCVYYVTCASRKVLFVYTCTEAKRKVVKILTFGTNL</sequence>
<evidence type="ECO:0000313" key="1">
    <source>
        <dbReference type="EMBL" id="KAJ8300042.1"/>
    </source>
</evidence>